<name>J4UAP5_TRIAS</name>
<evidence type="ECO:0000256" key="1">
    <source>
        <dbReference type="SAM" id="MobiDB-lite"/>
    </source>
</evidence>
<dbReference type="VEuPathDB" id="FungiDB:A1Q1_03232"/>
<feature type="compositionally biased region" description="Low complexity" evidence="1">
    <location>
        <begin position="130"/>
        <end position="139"/>
    </location>
</feature>
<dbReference type="RefSeq" id="XP_014178987.1">
    <property type="nucleotide sequence ID" value="XM_014323512.1"/>
</dbReference>
<sequence length="167" mass="17340">MPAPIPPSLLARRGSVPANTLLGLGPPQGGWSNSVYKAVYHTPAMRPRKLSGEKKRTAQSPQTSIDLGRRAPTTPLGTSPARSAPTPSPAHSAHSNYSSSDRDTSPRAPSLALPSPVVQYPALSPFVPYPASLAPAAKGPAPPPTTSSTSLPLETIPSSSGEEREHE</sequence>
<dbReference type="HOGENOM" id="CLU_1595727_0_0_1"/>
<organism evidence="2 3">
    <name type="scientific">Trichosporon asahii var. asahii (strain ATCC 90039 / CBS 2479 / JCM 2466 / KCTC 7840 / NBRC 103889/ NCYC 2677 / UAMH 7654)</name>
    <name type="common">Yeast</name>
    <dbReference type="NCBI Taxonomy" id="1186058"/>
    <lineage>
        <taxon>Eukaryota</taxon>
        <taxon>Fungi</taxon>
        <taxon>Dikarya</taxon>
        <taxon>Basidiomycota</taxon>
        <taxon>Agaricomycotina</taxon>
        <taxon>Tremellomycetes</taxon>
        <taxon>Trichosporonales</taxon>
        <taxon>Trichosporonaceae</taxon>
        <taxon>Trichosporon</taxon>
    </lineage>
</organism>
<reference evidence="2 3" key="1">
    <citation type="journal article" date="2012" name="Eukaryot. Cell">
        <title>Draft genome sequence of CBS 2479, the standard type strain of Trichosporon asahii.</title>
        <authorList>
            <person name="Yang R.Y."/>
            <person name="Li H.T."/>
            <person name="Zhu H."/>
            <person name="Zhou G.P."/>
            <person name="Wang M."/>
            <person name="Wang L."/>
        </authorList>
    </citation>
    <scope>NUCLEOTIDE SEQUENCE [LARGE SCALE GENOMIC DNA]</scope>
    <source>
        <strain evidence="3">ATCC 90039 / CBS 2479 / JCM 2466 / KCTC 7840 / NCYC 2677 / UAMH 7654</strain>
    </source>
</reference>
<dbReference type="GeneID" id="25986745"/>
<feature type="region of interest" description="Disordered" evidence="1">
    <location>
        <begin position="1"/>
        <end position="113"/>
    </location>
</feature>
<comment type="caution">
    <text evidence="2">The sequence shown here is derived from an EMBL/GenBank/DDBJ whole genome shotgun (WGS) entry which is preliminary data.</text>
</comment>
<feature type="compositionally biased region" description="Low complexity" evidence="1">
    <location>
        <begin position="146"/>
        <end position="160"/>
    </location>
</feature>
<proteinExistence type="predicted"/>
<evidence type="ECO:0000313" key="3">
    <source>
        <dbReference type="Proteomes" id="UP000002748"/>
    </source>
</evidence>
<protein>
    <submittedName>
        <fullName evidence="2">Uncharacterized protein</fullName>
    </submittedName>
</protein>
<feature type="compositionally biased region" description="Low complexity" evidence="1">
    <location>
        <begin position="78"/>
        <end position="95"/>
    </location>
</feature>
<feature type="region of interest" description="Disordered" evidence="1">
    <location>
        <begin position="128"/>
        <end position="167"/>
    </location>
</feature>
<dbReference type="Proteomes" id="UP000002748">
    <property type="component" value="Unassembled WGS sequence"/>
</dbReference>
<gene>
    <name evidence="2" type="ORF">A1Q1_03232</name>
</gene>
<dbReference type="KEGG" id="tasa:A1Q1_03232"/>
<dbReference type="EMBL" id="ALBS01000226">
    <property type="protein sequence ID" value="EJT47855.1"/>
    <property type="molecule type" value="Genomic_DNA"/>
</dbReference>
<evidence type="ECO:0000313" key="2">
    <source>
        <dbReference type="EMBL" id="EJT47855.1"/>
    </source>
</evidence>
<dbReference type="AlphaFoldDB" id="J4UAP5"/>
<accession>J4UAP5</accession>